<proteinExistence type="predicted"/>
<protein>
    <submittedName>
        <fullName evidence="1">Uncharacterized protein</fullName>
    </submittedName>
</protein>
<accession>A0A0E9SQ29</accession>
<evidence type="ECO:0000313" key="1">
    <source>
        <dbReference type="EMBL" id="JAH43342.1"/>
    </source>
</evidence>
<organism evidence="1">
    <name type="scientific">Anguilla anguilla</name>
    <name type="common">European freshwater eel</name>
    <name type="synonym">Muraena anguilla</name>
    <dbReference type="NCBI Taxonomy" id="7936"/>
    <lineage>
        <taxon>Eukaryota</taxon>
        <taxon>Metazoa</taxon>
        <taxon>Chordata</taxon>
        <taxon>Craniata</taxon>
        <taxon>Vertebrata</taxon>
        <taxon>Euteleostomi</taxon>
        <taxon>Actinopterygii</taxon>
        <taxon>Neopterygii</taxon>
        <taxon>Teleostei</taxon>
        <taxon>Anguilliformes</taxon>
        <taxon>Anguillidae</taxon>
        <taxon>Anguilla</taxon>
    </lineage>
</organism>
<dbReference type="EMBL" id="GBXM01065235">
    <property type="protein sequence ID" value="JAH43342.1"/>
    <property type="molecule type" value="Transcribed_RNA"/>
</dbReference>
<sequence>MVKYTLWEKILICTHPLNRSIIRPLPDRLLCRSFNCISLQE</sequence>
<dbReference type="AlphaFoldDB" id="A0A0E9SQ29"/>
<reference evidence="1" key="2">
    <citation type="journal article" date="2015" name="Fish Shellfish Immunol.">
        <title>Early steps in the European eel (Anguilla anguilla)-Vibrio vulnificus interaction in the gills: Role of the RtxA13 toxin.</title>
        <authorList>
            <person name="Callol A."/>
            <person name="Pajuelo D."/>
            <person name="Ebbesson L."/>
            <person name="Teles M."/>
            <person name="MacKenzie S."/>
            <person name="Amaro C."/>
        </authorList>
    </citation>
    <scope>NUCLEOTIDE SEQUENCE</scope>
</reference>
<reference evidence="1" key="1">
    <citation type="submission" date="2014-11" db="EMBL/GenBank/DDBJ databases">
        <authorList>
            <person name="Amaro Gonzalez C."/>
        </authorList>
    </citation>
    <scope>NUCLEOTIDE SEQUENCE</scope>
</reference>
<name>A0A0E9SQ29_ANGAN</name>